<reference evidence="1 2" key="2">
    <citation type="journal article" date="2022" name="Mol. Ecol. Resour.">
        <title>The genomes of chicory, endive, great burdock and yacon provide insights into Asteraceae paleo-polyploidization history and plant inulin production.</title>
        <authorList>
            <person name="Fan W."/>
            <person name="Wang S."/>
            <person name="Wang H."/>
            <person name="Wang A."/>
            <person name="Jiang F."/>
            <person name="Liu H."/>
            <person name="Zhao H."/>
            <person name="Xu D."/>
            <person name="Zhang Y."/>
        </authorList>
    </citation>
    <scope>NUCLEOTIDE SEQUENCE [LARGE SCALE GENOMIC DNA]</scope>
    <source>
        <strain evidence="2">cv. Punajuju</strain>
        <tissue evidence="1">Leaves</tissue>
    </source>
</reference>
<reference evidence="2" key="1">
    <citation type="journal article" date="2022" name="Mol. Ecol. Resour.">
        <title>The genomes of chicory, endive, great burdock and yacon provide insights into Asteraceae palaeo-polyploidization history and plant inulin production.</title>
        <authorList>
            <person name="Fan W."/>
            <person name="Wang S."/>
            <person name="Wang H."/>
            <person name="Wang A."/>
            <person name="Jiang F."/>
            <person name="Liu H."/>
            <person name="Zhao H."/>
            <person name="Xu D."/>
            <person name="Zhang Y."/>
        </authorList>
    </citation>
    <scope>NUCLEOTIDE SEQUENCE [LARGE SCALE GENOMIC DNA]</scope>
    <source>
        <strain evidence="2">cv. Punajuju</strain>
    </source>
</reference>
<sequence length="173" mass="20328">MKSAPPTVIIATHAHPYPGVLHTPPLHAYALTCHHQEQTQWNSIRKRAPLLHPIPTKKSEICERENTHTCTIVCRESPKAFKFYFYLQSFSVRYIHSRFGKVLHYYYKLQYDEDEEELSELGFCNLFVPPDVRPGKKLLFDSGKSRRLLVNLLRNFEFWLEASMIITFSILFL</sequence>
<dbReference type="Proteomes" id="UP001055811">
    <property type="component" value="Linkage Group LG02"/>
</dbReference>
<evidence type="ECO:0000313" key="1">
    <source>
        <dbReference type="EMBL" id="KAI3778246.1"/>
    </source>
</evidence>
<accession>A0ACB9G579</accession>
<dbReference type="EMBL" id="CM042010">
    <property type="protein sequence ID" value="KAI3778246.1"/>
    <property type="molecule type" value="Genomic_DNA"/>
</dbReference>
<gene>
    <name evidence="1" type="ORF">L2E82_07398</name>
</gene>
<evidence type="ECO:0000313" key="2">
    <source>
        <dbReference type="Proteomes" id="UP001055811"/>
    </source>
</evidence>
<comment type="caution">
    <text evidence="1">The sequence shown here is derived from an EMBL/GenBank/DDBJ whole genome shotgun (WGS) entry which is preliminary data.</text>
</comment>
<proteinExistence type="predicted"/>
<organism evidence="1 2">
    <name type="scientific">Cichorium intybus</name>
    <name type="common">Chicory</name>
    <dbReference type="NCBI Taxonomy" id="13427"/>
    <lineage>
        <taxon>Eukaryota</taxon>
        <taxon>Viridiplantae</taxon>
        <taxon>Streptophyta</taxon>
        <taxon>Embryophyta</taxon>
        <taxon>Tracheophyta</taxon>
        <taxon>Spermatophyta</taxon>
        <taxon>Magnoliopsida</taxon>
        <taxon>eudicotyledons</taxon>
        <taxon>Gunneridae</taxon>
        <taxon>Pentapetalae</taxon>
        <taxon>asterids</taxon>
        <taxon>campanulids</taxon>
        <taxon>Asterales</taxon>
        <taxon>Asteraceae</taxon>
        <taxon>Cichorioideae</taxon>
        <taxon>Cichorieae</taxon>
        <taxon>Cichoriinae</taxon>
        <taxon>Cichorium</taxon>
    </lineage>
</organism>
<protein>
    <submittedName>
        <fullName evidence="1">Uncharacterized protein</fullName>
    </submittedName>
</protein>
<name>A0ACB9G579_CICIN</name>
<keyword evidence="2" id="KW-1185">Reference proteome</keyword>